<evidence type="ECO:0000313" key="3">
    <source>
        <dbReference type="EMBL" id="SCW62425.1"/>
    </source>
</evidence>
<dbReference type="PANTHER" id="PTHR36582:SF2">
    <property type="entry name" value="ANTITOXIN PARD"/>
    <property type="match status" value="1"/>
</dbReference>
<evidence type="ECO:0000256" key="1">
    <source>
        <dbReference type="ARBA" id="ARBA00008580"/>
    </source>
</evidence>
<dbReference type="Proteomes" id="UP000199150">
    <property type="component" value="Unassembled WGS sequence"/>
</dbReference>
<organism evidence="3 4">
    <name type="scientific">Asticcacaulis taihuensis</name>
    <dbReference type="NCBI Taxonomy" id="260084"/>
    <lineage>
        <taxon>Bacteria</taxon>
        <taxon>Pseudomonadati</taxon>
        <taxon>Pseudomonadota</taxon>
        <taxon>Alphaproteobacteria</taxon>
        <taxon>Caulobacterales</taxon>
        <taxon>Caulobacteraceae</taxon>
        <taxon>Asticcacaulis</taxon>
    </lineage>
</organism>
<dbReference type="OrthoDB" id="291307at2"/>
<dbReference type="InterPro" id="IPR038296">
    <property type="entry name" value="ParD_sf"/>
</dbReference>
<dbReference type="Pfam" id="PF03693">
    <property type="entry name" value="ParD_antitoxin"/>
    <property type="match status" value="1"/>
</dbReference>
<dbReference type="AlphaFoldDB" id="A0A1G4S159"/>
<dbReference type="GO" id="GO:0006355">
    <property type="term" value="P:regulation of DNA-templated transcription"/>
    <property type="evidence" value="ECO:0007669"/>
    <property type="project" value="InterPro"/>
</dbReference>
<accession>A0A1G4S159</accession>
<dbReference type="PANTHER" id="PTHR36582">
    <property type="entry name" value="ANTITOXIN PARD"/>
    <property type="match status" value="1"/>
</dbReference>
<protein>
    <submittedName>
        <fullName evidence="3">Antitoxin ParD1/3/4</fullName>
    </submittedName>
</protein>
<evidence type="ECO:0000313" key="4">
    <source>
        <dbReference type="Proteomes" id="UP000199150"/>
    </source>
</evidence>
<dbReference type="Gene3D" id="6.10.10.120">
    <property type="entry name" value="Antitoxin ParD1-like"/>
    <property type="match status" value="1"/>
</dbReference>
<name>A0A1G4S159_9CAUL</name>
<dbReference type="InterPro" id="IPR010985">
    <property type="entry name" value="Ribbon_hlx_hlx"/>
</dbReference>
<keyword evidence="4" id="KW-1185">Reference proteome</keyword>
<dbReference type="EMBL" id="FMTS01000003">
    <property type="protein sequence ID" value="SCW62425.1"/>
    <property type="molecule type" value="Genomic_DNA"/>
</dbReference>
<dbReference type="InterPro" id="IPR022789">
    <property type="entry name" value="ParD"/>
</dbReference>
<reference evidence="4" key="1">
    <citation type="submission" date="2016-10" db="EMBL/GenBank/DDBJ databases">
        <authorList>
            <person name="Varghese N."/>
            <person name="Submissions S."/>
        </authorList>
    </citation>
    <scope>NUCLEOTIDE SEQUENCE [LARGE SCALE GENOMIC DNA]</scope>
    <source>
        <strain evidence="4">CGMCC 1.3431</strain>
    </source>
</reference>
<keyword evidence="2" id="KW-1277">Toxin-antitoxin system</keyword>
<comment type="similarity">
    <text evidence="1">Belongs to the ParD antitoxin family.</text>
</comment>
<dbReference type="NCBIfam" id="TIGR02606">
    <property type="entry name" value="antidote_CC2985"/>
    <property type="match status" value="1"/>
</dbReference>
<evidence type="ECO:0000256" key="2">
    <source>
        <dbReference type="ARBA" id="ARBA00022649"/>
    </source>
</evidence>
<gene>
    <name evidence="3" type="ORF">SAMN02927928_2302</name>
</gene>
<sequence length="88" mass="10115">MTLNVNLTPKLEDMVRQKVAGGLYNNVSEVIRDALRLMEARDRLQFAQIEALRQDIAVGLESGPPEELDVEDIKRRGRERLRKAERRG</sequence>
<dbReference type="SUPFAM" id="SSF47598">
    <property type="entry name" value="Ribbon-helix-helix"/>
    <property type="match status" value="1"/>
</dbReference>
<proteinExistence type="inferred from homology"/>
<dbReference type="RefSeq" id="WP_090647900.1">
    <property type="nucleotide sequence ID" value="NZ_CBCRYE010000001.1"/>
</dbReference>
<dbReference type="STRING" id="260084.SAMN02927928_2302"/>